<dbReference type="InterPro" id="IPR050523">
    <property type="entry name" value="AKR_Detox_Biosynth"/>
</dbReference>
<feature type="domain" description="NADP-dependent oxidoreductase" evidence="3">
    <location>
        <begin position="71"/>
        <end position="390"/>
    </location>
</feature>
<dbReference type="InterPro" id="IPR023210">
    <property type="entry name" value="NADP_OxRdtase_dom"/>
</dbReference>
<dbReference type="Pfam" id="PF00248">
    <property type="entry name" value="Aldo_ket_red"/>
    <property type="match status" value="1"/>
</dbReference>
<gene>
    <name evidence="4" type="ORF">ASEP1449_LOCUS13465</name>
</gene>
<keyword evidence="2" id="KW-0812">Transmembrane</keyword>
<dbReference type="PANTHER" id="PTHR43364">
    <property type="entry name" value="NADH-SPECIFIC METHYLGLYOXAL REDUCTASE-RELATED"/>
    <property type="match status" value="1"/>
</dbReference>
<sequence length="443" mass="49090">MPSFFLKQEKSSIESRRFVGDKMTHSSRDHAAHWGLSCASFLLFTAVSVLVGTTSAFGVVKRDTPLLMEKLVLGTVALPNVPGGSFQLLSDAYERGFCRFDLARSYGGGKCEELFGQWLDKSGVNREDLLLITKGGMGNDKYGDPNRPMCSKESIQSELSASLEALKTDYVDMYMLHRDDPRISAGQFVEWMNELREDGLIRAWGVSNWNLKRLEQAHDYAISRGLMPPSATSPQLSLAVPSDEVWPTTHSLSCPSKVGEIEWYKANGVEIMGWEALAKGFMAVPTLWREHEVNLSTFHGPDAEIGSETWRMQRIQRAYCTQLNYARRRIATQLAKESGMSLAQVALLYSLAKGEHVSVLVGADRCSHLDEMAAIRDWSLDDEAFNCLTAATKKSSVVSRVAAEIQEAKEATVSLQKKVLVTPSTTQSFNETMISSVVEPVLA</sequence>
<proteinExistence type="predicted"/>
<keyword evidence="2" id="KW-1133">Transmembrane helix</keyword>
<dbReference type="SUPFAM" id="SSF51430">
    <property type="entry name" value="NAD(P)-linked oxidoreductase"/>
    <property type="match status" value="1"/>
</dbReference>
<dbReference type="PANTHER" id="PTHR43364:SF4">
    <property type="entry name" value="NAD(P)-LINKED OXIDOREDUCTASE SUPERFAMILY PROTEIN"/>
    <property type="match status" value="1"/>
</dbReference>
<keyword evidence="2" id="KW-0472">Membrane</keyword>
<keyword evidence="1" id="KW-0560">Oxidoreductase</keyword>
<dbReference type="InterPro" id="IPR020471">
    <property type="entry name" value="AKR"/>
</dbReference>
<evidence type="ECO:0000259" key="3">
    <source>
        <dbReference type="Pfam" id="PF00248"/>
    </source>
</evidence>
<dbReference type="Gene3D" id="3.20.20.100">
    <property type="entry name" value="NADP-dependent oxidoreductase domain"/>
    <property type="match status" value="1"/>
</dbReference>
<reference evidence="4" key="1">
    <citation type="submission" date="2021-01" db="EMBL/GenBank/DDBJ databases">
        <authorList>
            <person name="Corre E."/>
            <person name="Pelletier E."/>
            <person name="Niang G."/>
            <person name="Scheremetjew M."/>
            <person name="Finn R."/>
            <person name="Kale V."/>
            <person name="Holt S."/>
            <person name="Cochrane G."/>
            <person name="Meng A."/>
            <person name="Brown T."/>
            <person name="Cohen L."/>
        </authorList>
    </citation>
    <scope>NUCLEOTIDE SEQUENCE</scope>
    <source>
        <strain evidence="4">CCMP2084</strain>
    </source>
</reference>
<evidence type="ECO:0000256" key="1">
    <source>
        <dbReference type="ARBA" id="ARBA00023002"/>
    </source>
</evidence>
<dbReference type="PRINTS" id="PR00069">
    <property type="entry name" value="ALDKETRDTASE"/>
</dbReference>
<evidence type="ECO:0000313" key="4">
    <source>
        <dbReference type="EMBL" id="CAD9821631.1"/>
    </source>
</evidence>
<dbReference type="InterPro" id="IPR036812">
    <property type="entry name" value="NAD(P)_OxRdtase_dom_sf"/>
</dbReference>
<dbReference type="GO" id="GO:0016491">
    <property type="term" value="F:oxidoreductase activity"/>
    <property type="evidence" value="ECO:0007669"/>
    <property type="project" value="UniProtKB-KW"/>
</dbReference>
<organism evidence="4">
    <name type="scientific">Attheya septentrionalis</name>
    <dbReference type="NCBI Taxonomy" id="420275"/>
    <lineage>
        <taxon>Eukaryota</taxon>
        <taxon>Sar</taxon>
        <taxon>Stramenopiles</taxon>
        <taxon>Ochrophyta</taxon>
        <taxon>Bacillariophyta</taxon>
        <taxon>Coscinodiscophyceae</taxon>
        <taxon>Chaetocerotophycidae</taxon>
        <taxon>Chaetocerotales</taxon>
        <taxon>Attheyaceae</taxon>
        <taxon>Attheya</taxon>
    </lineage>
</organism>
<name>A0A7S2UJB1_9STRA</name>
<dbReference type="EMBL" id="HBHQ01020014">
    <property type="protein sequence ID" value="CAD9821631.1"/>
    <property type="molecule type" value="Transcribed_RNA"/>
</dbReference>
<accession>A0A7S2UJB1</accession>
<dbReference type="AlphaFoldDB" id="A0A7S2UJB1"/>
<feature type="transmembrane region" description="Helical" evidence="2">
    <location>
        <begin position="34"/>
        <end position="60"/>
    </location>
</feature>
<dbReference type="GO" id="GO:0005829">
    <property type="term" value="C:cytosol"/>
    <property type="evidence" value="ECO:0007669"/>
    <property type="project" value="TreeGrafter"/>
</dbReference>
<evidence type="ECO:0000256" key="2">
    <source>
        <dbReference type="SAM" id="Phobius"/>
    </source>
</evidence>
<protein>
    <recommendedName>
        <fullName evidence="3">NADP-dependent oxidoreductase domain-containing protein</fullName>
    </recommendedName>
</protein>